<reference evidence="1 2" key="1">
    <citation type="submission" date="2016-02" db="EMBL/GenBank/DDBJ databases">
        <title>Genome analysis of coral dinoflagellate symbionts highlights evolutionary adaptations to a symbiotic lifestyle.</title>
        <authorList>
            <person name="Aranda M."/>
            <person name="Li Y."/>
            <person name="Liew Y.J."/>
            <person name="Baumgarten S."/>
            <person name="Simakov O."/>
            <person name="Wilson M."/>
            <person name="Piel J."/>
            <person name="Ashoor H."/>
            <person name="Bougouffa S."/>
            <person name="Bajic V.B."/>
            <person name="Ryu T."/>
            <person name="Ravasi T."/>
            <person name="Bayer T."/>
            <person name="Micklem G."/>
            <person name="Kim H."/>
            <person name="Bhak J."/>
            <person name="Lajeunesse T.C."/>
            <person name="Voolstra C.R."/>
        </authorList>
    </citation>
    <scope>NUCLEOTIDE SEQUENCE [LARGE SCALE GENOMIC DNA]</scope>
    <source>
        <strain evidence="1 2">CCMP2467</strain>
    </source>
</reference>
<name>A0A1Q9F1Q1_SYMMI</name>
<sequence>MDVRGLMPAEVMCLMPSLQNELRPLQHAYNSSSGMKWSQLLKSLVLTGLFARWFLLSLRAGPFRVFNLCLRRQPLNWQSQINVRKEQEGFDSVADLELGQAATSRTTELSSKKLSEKNIGCEQPDDSASLEAAGGTDIELQSALRELAGETDLMSRLHGSAEIVLGELDVLTRIWESQAMLRRGKPSMASFERNCQRKSCFETRFRAMLGSWTLSQESRHELEEFLQHSDTVEFLNNATMVALEDFLAGFTESLEQARKRRELVQLLQRRDVRTEEAEANRVQASGLLEEGALKGHPVRNGIGVQSSVISGLANDSPVDHRPGIRVFESFRAGDAGLPAECPHDPFKSFGRGVNPVKS</sequence>
<evidence type="ECO:0000313" key="1">
    <source>
        <dbReference type="EMBL" id="OLQ13620.1"/>
    </source>
</evidence>
<dbReference type="EMBL" id="LSRX01000025">
    <property type="protein sequence ID" value="OLQ13620.1"/>
    <property type="molecule type" value="Genomic_DNA"/>
</dbReference>
<evidence type="ECO:0000313" key="2">
    <source>
        <dbReference type="Proteomes" id="UP000186817"/>
    </source>
</evidence>
<protein>
    <submittedName>
        <fullName evidence="1">Uncharacterized protein</fullName>
    </submittedName>
</protein>
<proteinExistence type="predicted"/>
<dbReference type="Proteomes" id="UP000186817">
    <property type="component" value="Unassembled WGS sequence"/>
</dbReference>
<organism evidence="1 2">
    <name type="scientific">Symbiodinium microadriaticum</name>
    <name type="common">Dinoflagellate</name>
    <name type="synonym">Zooxanthella microadriatica</name>
    <dbReference type="NCBI Taxonomy" id="2951"/>
    <lineage>
        <taxon>Eukaryota</taxon>
        <taxon>Sar</taxon>
        <taxon>Alveolata</taxon>
        <taxon>Dinophyceae</taxon>
        <taxon>Suessiales</taxon>
        <taxon>Symbiodiniaceae</taxon>
        <taxon>Symbiodinium</taxon>
    </lineage>
</organism>
<dbReference type="OrthoDB" id="432361at2759"/>
<gene>
    <name evidence="1" type="ORF">AK812_SmicGene2287</name>
</gene>
<keyword evidence="2" id="KW-1185">Reference proteome</keyword>
<dbReference type="AlphaFoldDB" id="A0A1Q9F1Q1"/>
<accession>A0A1Q9F1Q1</accession>
<comment type="caution">
    <text evidence="1">The sequence shown here is derived from an EMBL/GenBank/DDBJ whole genome shotgun (WGS) entry which is preliminary data.</text>
</comment>